<accession>A0A3G9IIU7</accession>
<reference evidence="2 3" key="1">
    <citation type="submission" date="2018-11" db="EMBL/GenBank/DDBJ databases">
        <title>Complete genome sequence of Nocardioides baekrokdamisoli strain KCTC 39748.</title>
        <authorList>
            <person name="Kang S.W."/>
            <person name="Lee K.C."/>
            <person name="Kim K.K."/>
            <person name="Kim J.S."/>
            <person name="Kim D.S."/>
            <person name="Ko S.H."/>
            <person name="Yang S.H."/>
            <person name="Shin Y.K."/>
            <person name="Lee J.S."/>
        </authorList>
    </citation>
    <scope>NUCLEOTIDE SEQUENCE [LARGE SCALE GENOMIC DNA]</scope>
    <source>
        <strain evidence="2 3">KCTC 39748</strain>
    </source>
</reference>
<dbReference type="AlphaFoldDB" id="A0A3G9IIU7"/>
<evidence type="ECO:0000256" key="1">
    <source>
        <dbReference type="SAM" id="Phobius"/>
    </source>
</evidence>
<dbReference type="KEGG" id="nbe:Back2_02620"/>
<organism evidence="2 3">
    <name type="scientific">Nocardioides baekrokdamisoli</name>
    <dbReference type="NCBI Taxonomy" id="1804624"/>
    <lineage>
        <taxon>Bacteria</taxon>
        <taxon>Bacillati</taxon>
        <taxon>Actinomycetota</taxon>
        <taxon>Actinomycetes</taxon>
        <taxon>Propionibacteriales</taxon>
        <taxon>Nocardioidaceae</taxon>
        <taxon>Nocardioides</taxon>
    </lineage>
</organism>
<feature type="transmembrane region" description="Helical" evidence="1">
    <location>
        <begin position="6"/>
        <end position="28"/>
    </location>
</feature>
<gene>
    <name evidence="2" type="ORF">Back2_02620</name>
</gene>
<dbReference type="EMBL" id="AP019307">
    <property type="protein sequence ID" value="BBH15975.1"/>
    <property type="molecule type" value="Genomic_DNA"/>
</dbReference>
<keyword evidence="1" id="KW-0812">Transmembrane</keyword>
<protein>
    <submittedName>
        <fullName evidence="2">Uncharacterized protein</fullName>
    </submittedName>
</protein>
<dbReference type="Proteomes" id="UP000271573">
    <property type="component" value="Chromosome"/>
</dbReference>
<name>A0A3G9IIU7_9ACTN</name>
<evidence type="ECO:0000313" key="3">
    <source>
        <dbReference type="Proteomes" id="UP000271573"/>
    </source>
</evidence>
<sequence length="127" mass="13418">MRVTWISIAIAAAALIVATCGLTAYVLMRRQAQVLELRIADLAAELDGIVDAPPAPPVPAVPNRPIITIEILNPIELASSQVRAASLVGSWKPDAITKMVYNEAAKQISSQLAEEGVVAEVLIHAAD</sequence>
<keyword evidence="1" id="KW-0472">Membrane</keyword>
<keyword evidence="1" id="KW-1133">Transmembrane helix</keyword>
<keyword evidence="3" id="KW-1185">Reference proteome</keyword>
<proteinExistence type="predicted"/>
<evidence type="ECO:0000313" key="2">
    <source>
        <dbReference type="EMBL" id="BBH15975.1"/>
    </source>
</evidence>